<evidence type="ECO:0000313" key="3">
    <source>
        <dbReference type="Proteomes" id="UP000033457"/>
    </source>
</evidence>
<evidence type="ECO:0000256" key="1">
    <source>
        <dbReference type="SAM" id="Phobius"/>
    </source>
</evidence>
<evidence type="ECO:0000313" key="2">
    <source>
        <dbReference type="EMBL" id="AKE41538.1"/>
    </source>
</evidence>
<protein>
    <submittedName>
        <fullName evidence="2">Uncharacterized protein</fullName>
    </submittedName>
</protein>
<feature type="transmembrane region" description="Helical" evidence="1">
    <location>
        <begin position="65"/>
        <end position="83"/>
    </location>
</feature>
<dbReference type="Proteomes" id="UP000033457">
    <property type="component" value="Chromosome"/>
</dbReference>
<keyword evidence="1" id="KW-1133">Transmembrane helix</keyword>
<feature type="transmembrane region" description="Helical" evidence="1">
    <location>
        <begin position="104"/>
        <end position="123"/>
    </location>
</feature>
<gene>
    <name evidence="2" type="ORF">UL82_06865</name>
</gene>
<dbReference type="STRING" id="35755.UL82_06865"/>
<feature type="transmembrane region" description="Helical" evidence="1">
    <location>
        <begin position="40"/>
        <end position="59"/>
    </location>
</feature>
<reference evidence="2 3" key="1">
    <citation type="journal article" date="2015" name="Genome Announc.">
        <title>Complete Genome Sequence of Corynebacterium kutscheri DSM 20755, a Corynebacterial Type Strain with Remarkably Low G+C Content of Chromosomal DNA.</title>
        <authorList>
            <person name="Ruckert C."/>
            <person name="Albersmeier A."/>
            <person name="Winkler A."/>
            <person name="Tauch A."/>
        </authorList>
    </citation>
    <scope>NUCLEOTIDE SEQUENCE [LARGE SCALE GENOMIC DNA]</scope>
    <source>
        <strain evidence="2 3">DSM 20755</strain>
    </source>
</reference>
<dbReference type="RefSeq" id="WP_046439873.1">
    <property type="nucleotide sequence ID" value="NZ_CP011312.1"/>
</dbReference>
<keyword evidence="3" id="KW-1185">Reference proteome</keyword>
<organism evidence="2 3">
    <name type="scientific">Corynebacterium kutscheri</name>
    <dbReference type="NCBI Taxonomy" id="35755"/>
    <lineage>
        <taxon>Bacteria</taxon>
        <taxon>Bacillati</taxon>
        <taxon>Actinomycetota</taxon>
        <taxon>Actinomycetes</taxon>
        <taxon>Mycobacteriales</taxon>
        <taxon>Corynebacteriaceae</taxon>
        <taxon>Corynebacterium</taxon>
    </lineage>
</organism>
<dbReference type="EMBL" id="CP011312">
    <property type="protein sequence ID" value="AKE41538.1"/>
    <property type="molecule type" value="Genomic_DNA"/>
</dbReference>
<keyword evidence="1" id="KW-0472">Membrane</keyword>
<dbReference type="AlphaFoldDB" id="A0A0F6R2B3"/>
<keyword evidence="1" id="KW-0812">Transmembrane</keyword>
<proteinExistence type="predicted"/>
<dbReference type="KEGG" id="cku:UL82_06865"/>
<accession>A0A0F6R2B3</accession>
<dbReference type="OrthoDB" id="9995557at2"/>
<dbReference type="HOGENOM" id="CLU_1425823_0_0_11"/>
<sequence length="190" mass="21422">MISRIIQGNTTTKPITMAYIVLPVLLRARYGRHADRLERIAEFGFLITMLVIIGAPNISTILWPYTLASGTAMIAITVQTLVSHWQVWASPPIATPRWMLYRDFSLACLISGPGLLTTLYAIFSKNFIVLLPTLIIVVLLPIIYSQFNFHRKSRIRHRTPRLSGMGALIELKTLRNHVLLHSIAYGNIIS</sequence>
<feature type="transmembrane region" description="Helical" evidence="1">
    <location>
        <begin position="129"/>
        <end position="149"/>
    </location>
</feature>
<name>A0A0F6R2B3_9CORY</name>